<dbReference type="RefSeq" id="WP_166175346.1">
    <property type="nucleotide sequence ID" value="NZ_CP045119.1"/>
</dbReference>
<name>A0A6G8Q8F0_9ACTN</name>
<dbReference type="Proteomes" id="UP000501452">
    <property type="component" value="Chromosome"/>
</dbReference>
<accession>A0A6G8Q8F0</accession>
<keyword evidence="3" id="KW-1185">Reference proteome</keyword>
<dbReference type="PANTHER" id="PTHR34310:SF5">
    <property type="entry name" value="DUF427 DOMAIN PROTEIN (AFU_ORTHOLOGUE AFUA_3G02220)"/>
    <property type="match status" value="1"/>
</dbReference>
<evidence type="ECO:0000313" key="2">
    <source>
        <dbReference type="EMBL" id="QIN82729.1"/>
    </source>
</evidence>
<evidence type="ECO:0000313" key="3">
    <source>
        <dbReference type="Proteomes" id="UP000501452"/>
    </source>
</evidence>
<evidence type="ECO:0000259" key="1">
    <source>
        <dbReference type="Pfam" id="PF04248"/>
    </source>
</evidence>
<gene>
    <name evidence="2" type="ORF">GBA63_08780</name>
</gene>
<sequence>MPRATLNGVTLAESDHTEVVEGNHYFPPHSVNTELFRPSETTTHCPWKGDASYVNVEVDGAVVEDAAWYYPEPMDAANNIRDHFAFYGNKVDVAG</sequence>
<reference evidence="2 3" key="1">
    <citation type="submission" date="2019-10" db="EMBL/GenBank/DDBJ databases">
        <title>Rubrobacter sp nov SCSIO 52090 isolated from a deep-sea sediment in the South China Sea.</title>
        <authorList>
            <person name="Chen R.W."/>
        </authorList>
    </citation>
    <scope>NUCLEOTIDE SEQUENCE [LARGE SCALE GENOMIC DNA]</scope>
    <source>
        <strain evidence="2 3">SCSIO 52909</strain>
    </source>
</reference>
<dbReference type="EMBL" id="CP045119">
    <property type="protein sequence ID" value="QIN82729.1"/>
    <property type="molecule type" value="Genomic_DNA"/>
</dbReference>
<dbReference type="Pfam" id="PF04248">
    <property type="entry name" value="NTP_transf_9"/>
    <property type="match status" value="1"/>
</dbReference>
<feature type="domain" description="DUF427" evidence="1">
    <location>
        <begin position="3"/>
        <end position="88"/>
    </location>
</feature>
<protein>
    <submittedName>
        <fullName evidence="2">DUF427 domain-containing protein</fullName>
    </submittedName>
</protein>
<organism evidence="2 3">
    <name type="scientific">Rubrobacter tropicus</name>
    <dbReference type="NCBI Taxonomy" id="2653851"/>
    <lineage>
        <taxon>Bacteria</taxon>
        <taxon>Bacillati</taxon>
        <taxon>Actinomycetota</taxon>
        <taxon>Rubrobacteria</taxon>
        <taxon>Rubrobacterales</taxon>
        <taxon>Rubrobacteraceae</taxon>
        <taxon>Rubrobacter</taxon>
    </lineage>
</organism>
<dbReference type="KEGG" id="rub:GBA63_08780"/>
<proteinExistence type="predicted"/>
<dbReference type="PANTHER" id="PTHR34310">
    <property type="entry name" value="DUF427 DOMAIN PROTEIN (AFU_ORTHOLOGUE AFUA_3G02220)"/>
    <property type="match status" value="1"/>
</dbReference>
<dbReference type="InterPro" id="IPR038694">
    <property type="entry name" value="DUF427_sf"/>
</dbReference>
<dbReference type="AlphaFoldDB" id="A0A6G8Q8F0"/>
<dbReference type="Gene3D" id="2.170.150.40">
    <property type="entry name" value="Domain of unknown function (DUF427)"/>
    <property type="match status" value="1"/>
</dbReference>
<dbReference type="InterPro" id="IPR007361">
    <property type="entry name" value="DUF427"/>
</dbReference>